<dbReference type="EMBL" id="CP001854">
    <property type="protein sequence ID" value="ADB50302.1"/>
    <property type="molecule type" value="Genomic_DNA"/>
</dbReference>
<organism evidence="1 2">
    <name type="scientific">Conexibacter woesei (strain DSM 14684 / CCUG 47730 / CIP 108061 / JCM 11494 / NBRC 100937 / ID131577)</name>
    <dbReference type="NCBI Taxonomy" id="469383"/>
    <lineage>
        <taxon>Bacteria</taxon>
        <taxon>Bacillati</taxon>
        <taxon>Actinomycetota</taxon>
        <taxon>Thermoleophilia</taxon>
        <taxon>Solirubrobacterales</taxon>
        <taxon>Conexibacteraceae</taxon>
        <taxon>Conexibacter</taxon>
    </lineage>
</organism>
<dbReference type="STRING" id="469383.Cwoe_1876"/>
<name>D3F322_CONWI</name>
<dbReference type="HOGENOM" id="CLU_025133_0_0_11"/>
<reference evidence="2" key="2">
    <citation type="submission" date="2010-01" db="EMBL/GenBank/DDBJ databases">
        <title>The complete genome of Conexibacter woesei DSM 14684.</title>
        <authorList>
            <consortium name="US DOE Joint Genome Institute (JGI-PGF)"/>
            <person name="Lucas S."/>
            <person name="Copeland A."/>
            <person name="Lapidus A."/>
            <person name="Glavina del Rio T."/>
            <person name="Dalin E."/>
            <person name="Tice H."/>
            <person name="Bruce D."/>
            <person name="Goodwin L."/>
            <person name="Pitluck S."/>
            <person name="Kyrpides N."/>
            <person name="Mavromatis K."/>
            <person name="Ivanova N."/>
            <person name="Mikhailova N."/>
            <person name="Chertkov O."/>
            <person name="Brettin T."/>
            <person name="Detter J.C."/>
            <person name="Han C."/>
            <person name="Larimer F."/>
            <person name="Land M."/>
            <person name="Hauser L."/>
            <person name="Markowitz V."/>
            <person name="Cheng J.-F."/>
            <person name="Hugenholtz P."/>
            <person name="Woyke T."/>
            <person name="Wu D."/>
            <person name="Pukall R."/>
            <person name="Steenblock K."/>
            <person name="Schneider S."/>
            <person name="Klenk H.-P."/>
            <person name="Eisen J.A."/>
        </authorList>
    </citation>
    <scope>NUCLEOTIDE SEQUENCE [LARGE SCALE GENOMIC DNA]</scope>
    <source>
        <strain evidence="2">DSM 14684 / CIP 108061 / JCM 11494 / NBRC 100937 / ID131577</strain>
    </source>
</reference>
<dbReference type="Gene3D" id="3.40.50.300">
    <property type="entry name" value="P-loop containing nucleotide triphosphate hydrolases"/>
    <property type="match status" value="1"/>
</dbReference>
<dbReference type="Proteomes" id="UP000008229">
    <property type="component" value="Chromosome"/>
</dbReference>
<protein>
    <recommendedName>
        <fullName evidence="3">Orc1-like AAA ATPase domain-containing protein</fullName>
    </recommendedName>
</protein>
<dbReference type="CDD" id="cd01120">
    <property type="entry name" value="RecA-like_superfamily"/>
    <property type="match status" value="1"/>
</dbReference>
<dbReference type="KEGG" id="cwo:Cwoe_1876"/>
<sequence>MEGTLGSRLAALDARRFVGRARELRVVDRLLTDDPPAAVVFVHGPGGIGKSTLLREAARRGALAGFDVRTIDGREAASEPSGLTRALDGLAGTARPLVAIDSYELISAVGASLRRTILPALPASTRVLVAGRRPPEAGWFEDGWEALTLPLALGPLDDADARALLHRHGIGDERRTAALLRWAGGLPLALAMGADATLAAGALELRALDDDRALAGALLQRLAGDELGGADREVLAVAAIAPAVDARLLAAALPGIDADHAETWLRGLSFAASAGARVRIHERVAAALHAELRARDADRERELRRRVADHLHDRAATGQPGLTAELISLIDDPAMRWGFALEIGDRYRIDRVRTGDADAAAAALDAADASWWPGVRRFFDEAPERVLVARDAQGALAGFAITATPASAPAWAGDDVVLGRWLAHARERAPDGNALLWRNTFDLTGAQESPVVGLLNTAGIQLSGLPNVQLLYGHADPADAEAQELSRALGAVVVPELEVRDGSRVVECHLIDHGQGGILAATRALLYRDLGLPAPPARTTEEVAAATVREALRAFHDPLALAASPLAQGATVEARAASVRGLLREAVAAAFGDSDDERLLRATLERGYLDGAGGHARAALALNVSRTTYFRRLAEASERLARYVVARRG</sequence>
<dbReference type="RefSeq" id="WP_012933353.1">
    <property type="nucleotide sequence ID" value="NC_013739.1"/>
</dbReference>
<keyword evidence="2" id="KW-1185">Reference proteome</keyword>
<dbReference type="InterPro" id="IPR027417">
    <property type="entry name" value="P-loop_NTPase"/>
</dbReference>
<dbReference type="SUPFAM" id="SSF52540">
    <property type="entry name" value="P-loop containing nucleoside triphosphate hydrolases"/>
    <property type="match status" value="1"/>
</dbReference>
<dbReference type="eggNOG" id="COG2909">
    <property type="taxonomic scope" value="Bacteria"/>
</dbReference>
<dbReference type="OrthoDB" id="5167319at2"/>
<gene>
    <name evidence="1" type="ordered locus">Cwoe_1876</name>
</gene>
<accession>D3F322</accession>
<evidence type="ECO:0008006" key="3">
    <source>
        <dbReference type="Google" id="ProtNLM"/>
    </source>
</evidence>
<evidence type="ECO:0000313" key="2">
    <source>
        <dbReference type="Proteomes" id="UP000008229"/>
    </source>
</evidence>
<dbReference type="PRINTS" id="PR00364">
    <property type="entry name" value="DISEASERSIST"/>
</dbReference>
<reference evidence="1 2" key="1">
    <citation type="journal article" date="2010" name="Stand. Genomic Sci.">
        <title>Complete genome sequence of Conexibacter woesei type strain (ID131577).</title>
        <authorList>
            <person name="Pukall R."/>
            <person name="Lapidus A."/>
            <person name="Glavina Del Rio T."/>
            <person name="Copeland A."/>
            <person name="Tice H."/>
            <person name="Cheng J.-F."/>
            <person name="Lucas S."/>
            <person name="Chen F."/>
            <person name="Nolan M."/>
            <person name="Bruce D."/>
            <person name="Goodwin L."/>
            <person name="Pitluck S."/>
            <person name="Mavromatis K."/>
            <person name="Ivanova N."/>
            <person name="Ovchinnikova G."/>
            <person name="Pati A."/>
            <person name="Chen A."/>
            <person name="Palaniappan K."/>
            <person name="Land M."/>
            <person name="Hauser L."/>
            <person name="Chang Y.-J."/>
            <person name="Jeffries C.D."/>
            <person name="Chain P."/>
            <person name="Meincke L."/>
            <person name="Sims D."/>
            <person name="Brettin T."/>
            <person name="Detter J.C."/>
            <person name="Rohde M."/>
            <person name="Goeker M."/>
            <person name="Bristow J."/>
            <person name="Eisen J.A."/>
            <person name="Markowitz V."/>
            <person name="Kyrpides N.C."/>
            <person name="Klenk H.-P."/>
            <person name="Hugenholtz P."/>
        </authorList>
    </citation>
    <scope>NUCLEOTIDE SEQUENCE [LARGE SCALE GENOMIC DNA]</scope>
    <source>
        <strain evidence="2">DSM 14684 / CIP 108061 / JCM 11494 / NBRC 100937 / ID131577</strain>
    </source>
</reference>
<evidence type="ECO:0000313" key="1">
    <source>
        <dbReference type="EMBL" id="ADB50302.1"/>
    </source>
</evidence>
<proteinExistence type="predicted"/>
<dbReference type="AlphaFoldDB" id="D3F322"/>